<evidence type="ECO:0000256" key="1">
    <source>
        <dbReference type="SAM" id="MobiDB-lite"/>
    </source>
</evidence>
<feature type="compositionally biased region" description="Polar residues" evidence="1">
    <location>
        <begin position="319"/>
        <end position="333"/>
    </location>
</feature>
<accession>A0A5N5TLB1</accession>
<feature type="region of interest" description="Disordered" evidence="1">
    <location>
        <begin position="168"/>
        <end position="333"/>
    </location>
</feature>
<feature type="compositionally biased region" description="Basic and acidic residues" evidence="1">
    <location>
        <begin position="205"/>
        <end position="217"/>
    </location>
</feature>
<reference evidence="2 3" key="1">
    <citation type="journal article" date="2019" name="PLoS Biol.">
        <title>Sex chromosomes control vertical transmission of feminizing Wolbachia symbionts in an isopod.</title>
        <authorList>
            <person name="Becking T."/>
            <person name="Chebbi M.A."/>
            <person name="Giraud I."/>
            <person name="Moumen B."/>
            <person name="Laverre T."/>
            <person name="Caubet Y."/>
            <person name="Peccoud J."/>
            <person name="Gilbert C."/>
            <person name="Cordaux R."/>
        </authorList>
    </citation>
    <scope>NUCLEOTIDE SEQUENCE [LARGE SCALE GENOMIC DNA]</scope>
    <source>
        <strain evidence="2">ANa2</strain>
        <tissue evidence="2">Whole body excluding digestive tract and cuticle</tissue>
    </source>
</reference>
<dbReference type="OrthoDB" id="2018507at2759"/>
<feature type="compositionally biased region" description="Polar residues" evidence="1">
    <location>
        <begin position="218"/>
        <end position="227"/>
    </location>
</feature>
<proteinExistence type="predicted"/>
<feature type="compositionally biased region" description="Acidic residues" evidence="1">
    <location>
        <begin position="526"/>
        <end position="539"/>
    </location>
</feature>
<name>A0A5N5TLB1_9CRUS</name>
<feature type="compositionally biased region" description="Basic and acidic residues" evidence="1">
    <location>
        <begin position="270"/>
        <end position="285"/>
    </location>
</feature>
<dbReference type="AlphaFoldDB" id="A0A5N5TLB1"/>
<protein>
    <submittedName>
        <fullName evidence="2">Uncharacterized protein</fullName>
    </submittedName>
</protein>
<sequence>MKIEKVLLAINSKNLKNITSIGYEKPFGDEVKGCEEYEAYKQENQFIRGPTPGHPVFDSQQNPVIDTQVIVDSESQSNQNIGSVNQQISSGEHPGTFANETAQFLAPFDQSSSRTGEEMQEIKQESSSEFYLNNKDQMSSVCERVTAWNPFNDTQPFSQMSEDHIFGAEFDKIRQGSQSSSESSIKVYKDDDPFGSAPFNYSGDRLSKCSKQSEHVNLHSSNSEILMTTSQSPPQTQPPHHGDGPSEANSSATAVDFPFETLQQDYVRPPLEDRSKYEKLQNIHDEESDEDPTSKDEKAKKHPIRYLPKKRVLGASHSGRLSSQNKSSNVVHQQNHDQYFQYNKTSGYHIVTTSHKEYADADLISGNPPPALFNSESYDKALRKRTLKGEVDDAKSSENVFECNVSEDDSIGSASDLKARIDEECDYYYCDRGDASETISSSVYYAECESVTTHEDDGRHDYKKETTGVPVATGARNVNASPPQRGPKPTRSALRARAKAIREQESRKSSQDRLLGHEYGEKPLLLDDELDSGDDDRDEGETTKENGANG</sequence>
<feature type="compositionally biased region" description="Basic residues" evidence="1">
    <location>
        <begin position="300"/>
        <end position="312"/>
    </location>
</feature>
<evidence type="ECO:0000313" key="2">
    <source>
        <dbReference type="EMBL" id="KAB7506936.1"/>
    </source>
</evidence>
<dbReference type="EMBL" id="SEYY01000584">
    <property type="protein sequence ID" value="KAB7506936.1"/>
    <property type="molecule type" value="Genomic_DNA"/>
</dbReference>
<comment type="caution">
    <text evidence="2">The sequence shown here is derived from an EMBL/GenBank/DDBJ whole genome shotgun (WGS) entry which is preliminary data.</text>
</comment>
<feature type="compositionally biased region" description="Basic and acidic residues" evidence="1">
    <location>
        <begin position="500"/>
        <end position="525"/>
    </location>
</feature>
<feature type="region of interest" description="Disordered" evidence="1">
    <location>
        <begin position="452"/>
        <end position="550"/>
    </location>
</feature>
<organism evidence="2 3">
    <name type="scientific">Armadillidium nasatum</name>
    <dbReference type="NCBI Taxonomy" id="96803"/>
    <lineage>
        <taxon>Eukaryota</taxon>
        <taxon>Metazoa</taxon>
        <taxon>Ecdysozoa</taxon>
        <taxon>Arthropoda</taxon>
        <taxon>Crustacea</taxon>
        <taxon>Multicrustacea</taxon>
        <taxon>Malacostraca</taxon>
        <taxon>Eumalacostraca</taxon>
        <taxon>Peracarida</taxon>
        <taxon>Isopoda</taxon>
        <taxon>Oniscidea</taxon>
        <taxon>Crinocheta</taxon>
        <taxon>Armadillidiidae</taxon>
        <taxon>Armadillidium</taxon>
    </lineage>
</organism>
<dbReference type="Proteomes" id="UP000326759">
    <property type="component" value="Unassembled WGS sequence"/>
</dbReference>
<evidence type="ECO:0000313" key="3">
    <source>
        <dbReference type="Proteomes" id="UP000326759"/>
    </source>
</evidence>
<feature type="compositionally biased region" description="Basic and acidic residues" evidence="1">
    <location>
        <begin position="452"/>
        <end position="466"/>
    </location>
</feature>
<gene>
    <name evidence="2" type="ORF">Anas_08517</name>
</gene>
<keyword evidence="3" id="KW-1185">Reference proteome</keyword>